<accession>A0ACC2UYG7</accession>
<dbReference type="EMBL" id="JASBWS010000183">
    <property type="protein sequence ID" value="KAJ9092125.1"/>
    <property type="molecule type" value="Genomic_DNA"/>
</dbReference>
<organism evidence="1 2">
    <name type="scientific">Naganishia adeliensis</name>
    <dbReference type="NCBI Taxonomy" id="92952"/>
    <lineage>
        <taxon>Eukaryota</taxon>
        <taxon>Fungi</taxon>
        <taxon>Dikarya</taxon>
        <taxon>Basidiomycota</taxon>
        <taxon>Agaricomycotina</taxon>
        <taxon>Tremellomycetes</taxon>
        <taxon>Filobasidiales</taxon>
        <taxon>Filobasidiaceae</taxon>
        <taxon>Naganishia</taxon>
    </lineage>
</organism>
<gene>
    <name evidence="1" type="ORF">QFC20_007459</name>
</gene>
<proteinExistence type="predicted"/>
<reference evidence="1" key="1">
    <citation type="submission" date="2023-04" db="EMBL/GenBank/DDBJ databases">
        <title>Draft Genome sequencing of Naganishia species isolated from polar environments using Oxford Nanopore Technology.</title>
        <authorList>
            <person name="Leo P."/>
            <person name="Venkateswaran K."/>
        </authorList>
    </citation>
    <scope>NUCLEOTIDE SEQUENCE</scope>
    <source>
        <strain evidence="1">MNA-CCFEE 5262</strain>
    </source>
</reference>
<comment type="caution">
    <text evidence="1">The sequence shown here is derived from an EMBL/GenBank/DDBJ whole genome shotgun (WGS) entry which is preliminary data.</text>
</comment>
<dbReference type="Proteomes" id="UP001230649">
    <property type="component" value="Unassembled WGS sequence"/>
</dbReference>
<name>A0ACC2UYG7_9TREE</name>
<evidence type="ECO:0000313" key="2">
    <source>
        <dbReference type="Proteomes" id="UP001230649"/>
    </source>
</evidence>
<protein>
    <submittedName>
        <fullName evidence="1">Uncharacterized protein</fullName>
    </submittedName>
</protein>
<keyword evidence="2" id="KW-1185">Reference proteome</keyword>
<evidence type="ECO:0000313" key="1">
    <source>
        <dbReference type="EMBL" id="KAJ9092125.1"/>
    </source>
</evidence>
<sequence>MFNKLTLIALVGALRASAAAVDSSVNVKGLDAWHLDNLYALAVEQLDPIVTPNAQSSHMHHRILGGSNFAAAYNGKELEASSCTTAAVTVDHSTYWAPQLYWIVDPDHPDNTTSMQLPSYNRFYYFLGRNDFSQPVQAWPEGFKMVAGDPNRKTVNPIYKYYCHRKADLSDEIASDHFNFEDPCLGGIKFDLSFPSCWDGVNLYKPDNSHITYPTFNLREGPCPISHPVRLPSILLEYTYHPESHPAITKGQNVKGHLAWANGDTTGFGLHADFIMGWDRKVLTEALNDPRCVTQNMSIPITECPVLNQYFNINAAKACKPARGQLAEPFPQGDGNIVPKMPGCNPLWGATGPKPTCATPPPSLDVSAFKSVQGPDVLPVSEQYDHSLPASQGWTNIGCYHNQAMFTPAMVFVDNQKMTPERCQDSCKRNSYSYSALTASTGFRCFCDNKLNISAGIQLSGCNVPCPTGDKTCGGEFKLDTYYQAPAFVAPDTSVTDLGCYKLPYDWQSDNIVKGAFHTFTSKSMTRGLCSSTCADKGAAYSATRDTSCYCGAALKPGPGYFAPSDICTRRCGGNSSEICGDFYSLSVQNLKPVPMPVDTVVYRGCIAEGTPRVLNSTGTYSARGMTVPLCADTARQAEWRPMLRRGFLLSANASDECTMPDSGDNSTMAGGSWSMSLYELVAIGSSPSVTISPVATATSVKTAPVMSATVTANITQTISSTLVASNTSSIQPTPTANAMVTISGEVPRLAPAPIVNASSSLSTFPVTSSVFVNSTESSSVLFSTTSAFEESATTSVTLIESTDVPGVTDVPSLKPTSTTMSPSSTEAAVPVETESSSSAIVSSTVASPTSDSESSTDIASATLVSSTAVPSITEVPAVEVSTAIPSITDAPDTDVLAPTSTVTSIVSAIAPEFTDVPAINATTSLSSSYAPPTESVSTESLSNSLPIPTSALATSSASSESTDLLQPSATDSSVPTLTIPPTSDSTTSTLAVSSTEVASTIQSSSSAIVVSSSATSSSTSALPTNTFSATSFTVSETANSRARAPIAPKTVPAESSESPKTVMWLA</sequence>